<proteinExistence type="predicted"/>
<accession>X1KE72</accession>
<dbReference type="EMBL" id="BARV01002911">
    <property type="protein sequence ID" value="GAH97490.1"/>
    <property type="molecule type" value="Genomic_DNA"/>
</dbReference>
<evidence type="ECO:0000259" key="1">
    <source>
        <dbReference type="Pfam" id="PF13023"/>
    </source>
</evidence>
<dbReference type="EMBL" id="BARV01004638">
    <property type="protein sequence ID" value="GAI05347.1"/>
    <property type="molecule type" value="Genomic_DNA"/>
</dbReference>
<evidence type="ECO:0000313" key="2">
    <source>
        <dbReference type="EMBL" id="GAG71777.1"/>
    </source>
</evidence>
<sequence length="154" mass="17938">MLIVAIFSFLFSYVTRLDRENCINNYFTGLFHDLPEVLTRDIINPVKKSVKGLDELIKDYEVEEMEKKIYKLIPEGWQNDIRMFTEDEFSDTSKRNGELVKAADDLAAFIEAYLALKNGIKNEDLIYAKNKLTRKYKSRNIAGINFGEIYADFD</sequence>
<dbReference type="AlphaFoldDB" id="X1KE72"/>
<dbReference type="EMBL" id="BARU01000484">
    <property type="protein sequence ID" value="GAH21209.1"/>
    <property type="molecule type" value="Genomic_DNA"/>
</dbReference>
<organism evidence="5">
    <name type="scientific">marine sediment metagenome</name>
    <dbReference type="NCBI Taxonomy" id="412755"/>
    <lineage>
        <taxon>unclassified sequences</taxon>
        <taxon>metagenomes</taxon>
        <taxon>ecological metagenomes</taxon>
    </lineage>
</organism>
<dbReference type="EMBL" id="BART01001626">
    <property type="protein sequence ID" value="GAG71777.1"/>
    <property type="molecule type" value="Genomic_DNA"/>
</dbReference>
<evidence type="ECO:0000313" key="3">
    <source>
        <dbReference type="EMBL" id="GAH21209.1"/>
    </source>
</evidence>
<gene>
    <name evidence="2" type="ORF">S01H4_05560</name>
    <name evidence="3" type="ORF">S03H2_01610</name>
    <name evidence="4" type="ORF">S06H3_07237</name>
    <name evidence="5" type="ORF">S06H3_10144</name>
</gene>
<comment type="caution">
    <text evidence="5">The sequence shown here is derived from an EMBL/GenBank/DDBJ whole genome shotgun (WGS) entry which is preliminary data.</text>
</comment>
<dbReference type="SUPFAM" id="SSF109604">
    <property type="entry name" value="HD-domain/PDEase-like"/>
    <property type="match status" value="1"/>
</dbReference>
<protein>
    <recommendedName>
        <fullName evidence="1">HD domain-containing protein</fullName>
    </recommendedName>
</protein>
<feature type="domain" description="HD" evidence="1">
    <location>
        <begin position="1"/>
        <end position="123"/>
    </location>
</feature>
<evidence type="ECO:0000313" key="4">
    <source>
        <dbReference type="EMBL" id="GAH97490.1"/>
    </source>
</evidence>
<name>X1KE72_9ZZZZ</name>
<dbReference type="Gene3D" id="1.10.3210.10">
    <property type="entry name" value="Hypothetical protein af1432"/>
    <property type="match status" value="1"/>
</dbReference>
<evidence type="ECO:0000313" key="5">
    <source>
        <dbReference type="EMBL" id="GAI05347.1"/>
    </source>
</evidence>
<reference evidence="5" key="1">
    <citation type="journal article" date="2014" name="Front. Microbiol.">
        <title>High frequency of phylogenetically diverse reductive dehalogenase-homologous genes in deep subseafloor sedimentary metagenomes.</title>
        <authorList>
            <person name="Kawai M."/>
            <person name="Futagami T."/>
            <person name="Toyoda A."/>
            <person name="Takaki Y."/>
            <person name="Nishi S."/>
            <person name="Hori S."/>
            <person name="Arai W."/>
            <person name="Tsubouchi T."/>
            <person name="Morono Y."/>
            <person name="Uchiyama I."/>
            <person name="Ito T."/>
            <person name="Fujiyama A."/>
            <person name="Inagaki F."/>
            <person name="Takami H."/>
        </authorList>
    </citation>
    <scope>NUCLEOTIDE SEQUENCE</scope>
    <source>
        <strain evidence="5">Expedition CK06-06</strain>
    </source>
</reference>
<dbReference type="InterPro" id="IPR006674">
    <property type="entry name" value="HD_domain"/>
</dbReference>
<dbReference type="Pfam" id="PF13023">
    <property type="entry name" value="HD_3"/>
    <property type="match status" value="1"/>
</dbReference>